<accession>V9Z762</accession>
<keyword evidence="2 9" id="KW-0121">Carboxypeptidase</keyword>
<reference evidence="9" key="1">
    <citation type="submission" date="2013-09" db="EMBL/GenBank/DDBJ databases">
        <title>Complete nucleotide sequence of Streptomyces linear plasmid pFRL6.</title>
        <authorList>
            <person name="Chen Z."/>
            <person name="Fang P."/>
            <person name="Qin Z."/>
        </authorList>
    </citation>
    <scope>NUCLEOTIDE SEQUENCE</scope>
    <source>
        <plasmid evidence="9">pFRL6</plasmid>
    </source>
</reference>
<evidence type="ECO:0000256" key="3">
    <source>
        <dbReference type="ARBA" id="ARBA00022670"/>
    </source>
</evidence>
<evidence type="ECO:0000256" key="6">
    <source>
        <dbReference type="PIRSR" id="PIRSR028757-1"/>
    </source>
</evidence>
<geneLocation type="plasmid" evidence="9">
    <name>pFRL6</name>
</geneLocation>
<keyword evidence="5" id="KW-0720">Serine protease</keyword>
<feature type="active site" description="Charge relay system" evidence="6">
    <location>
        <position position="212"/>
    </location>
</feature>
<dbReference type="Pfam" id="PF02016">
    <property type="entry name" value="Peptidase_S66"/>
    <property type="match status" value="1"/>
</dbReference>
<dbReference type="InterPro" id="IPR040921">
    <property type="entry name" value="Peptidase_S66C"/>
</dbReference>
<dbReference type="RefSeq" id="WP_024127598.1">
    <property type="nucleotide sequence ID" value="NC_023286.1"/>
</dbReference>
<feature type="domain" description="LD-carboxypeptidase C-terminal" evidence="8">
    <location>
        <begin position="181"/>
        <end position="292"/>
    </location>
</feature>
<dbReference type="Gene3D" id="3.50.30.60">
    <property type="entry name" value="LD-carboxypeptidase A C-terminal domain-like"/>
    <property type="match status" value="1"/>
</dbReference>
<dbReference type="GO" id="GO:0004180">
    <property type="term" value="F:carboxypeptidase activity"/>
    <property type="evidence" value="ECO:0007669"/>
    <property type="project" value="UniProtKB-KW"/>
</dbReference>
<dbReference type="PANTHER" id="PTHR30237">
    <property type="entry name" value="MURAMOYLTETRAPEPTIDE CARBOXYPEPTIDASE"/>
    <property type="match status" value="1"/>
</dbReference>
<dbReference type="Gene3D" id="3.40.50.10740">
    <property type="entry name" value="Class I glutamine amidotransferase-like"/>
    <property type="match status" value="1"/>
</dbReference>
<evidence type="ECO:0000259" key="7">
    <source>
        <dbReference type="Pfam" id="PF02016"/>
    </source>
</evidence>
<dbReference type="PANTHER" id="PTHR30237:SF2">
    <property type="entry name" value="MUREIN TETRAPEPTIDE CARBOXYPEPTIDASE"/>
    <property type="match status" value="1"/>
</dbReference>
<keyword evidence="3" id="KW-0645">Protease</keyword>
<dbReference type="InterPro" id="IPR027478">
    <property type="entry name" value="LdcA_N"/>
</dbReference>
<evidence type="ECO:0000256" key="1">
    <source>
        <dbReference type="ARBA" id="ARBA00010233"/>
    </source>
</evidence>
<dbReference type="CDD" id="cd07025">
    <property type="entry name" value="Peptidase_S66"/>
    <property type="match status" value="1"/>
</dbReference>
<evidence type="ECO:0000256" key="5">
    <source>
        <dbReference type="ARBA" id="ARBA00022825"/>
    </source>
</evidence>
<keyword evidence="9" id="KW-0614">Plasmid</keyword>
<dbReference type="SUPFAM" id="SSF141986">
    <property type="entry name" value="LD-carboxypeptidase A C-terminal domain-like"/>
    <property type="match status" value="1"/>
</dbReference>
<comment type="similarity">
    <text evidence="1">Belongs to the peptidase S66 family.</text>
</comment>
<sequence length="316" mass="33272">MSARLLPAPLTKGGRVGVVTVSAPEPAAHPDVFERGVDRLRSRGYEPVIAPHAANRDGYRAGSEAQLVDDFHAFIADPSIDAVVCAGGGKSANRLLRGLDYELIAEHPKPIVGVSDPSLLLNAITARTGLVTFHGPAVLWDFGAEEPPAATGDHFAAVLAGDAAAARIDAPLTWARTGTARGHLVAGCLSSLRCLLGTVWEPDWNGAVLAWEDAFKPVEQLDQALTHFRDRGVLDLIAGMVVGELVSCEPSGGVSAHEMVMDLCAEYDFPVAFGLPFGHTPLKHTLPVGAEALLDSDAARGLTITSPWTTQGGEER</sequence>
<dbReference type="GO" id="GO:0008236">
    <property type="term" value="F:serine-type peptidase activity"/>
    <property type="evidence" value="ECO:0007669"/>
    <property type="project" value="UniProtKB-KW"/>
</dbReference>
<protein>
    <submittedName>
        <fullName evidence="9">Putative muramoyltetrapeptide carboxypeptidase</fullName>
    </submittedName>
</protein>
<evidence type="ECO:0000259" key="8">
    <source>
        <dbReference type="Pfam" id="PF17676"/>
    </source>
</evidence>
<evidence type="ECO:0000256" key="4">
    <source>
        <dbReference type="ARBA" id="ARBA00022801"/>
    </source>
</evidence>
<dbReference type="InterPro" id="IPR029062">
    <property type="entry name" value="Class_I_gatase-like"/>
</dbReference>
<dbReference type="AlphaFoldDB" id="V9Z762"/>
<gene>
    <name evidence="9" type="ORF">pFRL6_275c</name>
</gene>
<keyword evidence="4" id="KW-0378">Hydrolase</keyword>
<feature type="active site" description="Nucleophile" evidence="6">
    <location>
        <position position="115"/>
    </location>
</feature>
<dbReference type="EMBL" id="KF602051">
    <property type="protein sequence ID" value="AHE40362.1"/>
    <property type="molecule type" value="Genomic_DNA"/>
</dbReference>
<name>V9Z762_9ACTN</name>
<dbReference type="InterPro" id="IPR040449">
    <property type="entry name" value="Peptidase_S66_N"/>
</dbReference>
<dbReference type="InterPro" id="IPR027461">
    <property type="entry name" value="Carboxypeptidase_A_C_sf"/>
</dbReference>
<evidence type="ECO:0000313" key="9">
    <source>
        <dbReference type="EMBL" id="AHE40362.1"/>
    </source>
</evidence>
<dbReference type="SUPFAM" id="SSF52317">
    <property type="entry name" value="Class I glutamine amidotransferase-like"/>
    <property type="match status" value="1"/>
</dbReference>
<feature type="domain" description="LD-carboxypeptidase N-terminal" evidence="7">
    <location>
        <begin position="16"/>
        <end position="135"/>
    </location>
</feature>
<dbReference type="InterPro" id="IPR003507">
    <property type="entry name" value="S66_fam"/>
</dbReference>
<dbReference type="GO" id="GO:0006508">
    <property type="term" value="P:proteolysis"/>
    <property type="evidence" value="ECO:0007669"/>
    <property type="project" value="UniProtKB-KW"/>
</dbReference>
<proteinExistence type="inferred from homology"/>
<dbReference type="Pfam" id="PF17676">
    <property type="entry name" value="Peptidase_S66C"/>
    <property type="match status" value="1"/>
</dbReference>
<dbReference type="PIRSF" id="PIRSF028757">
    <property type="entry name" value="LD-carboxypeptidase"/>
    <property type="match status" value="1"/>
</dbReference>
<feature type="active site" description="Charge relay system" evidence="6">
    <location>
        <position position="279"/>
    </location>
</feature>
<evidence type="ECO:0000256" key="2">
    <source>
        <dbReference type="ARBA" id="ARBA00022645"/>
    </source>
</evidence>
<organism evidence="9">
    <name type="scientific">Streptomyces sp. F12</name>
    <dbReference type="NCBI Taxonomy" id="1436084"/>
    <lineage>
        <taxon>Bacteria</taxon>
        <taxon>Bacillati</taxon>
        <taxon>Actinomycetota</taxon>
        <taxon>Actinomycetes</taxon>
        <taxon>Kitasatosporales</taxon>
        <taxon>Streptomycetaceae</taxon>
        <taxon>Streptomyces</taxon>
    </lineage>
</organism>